<name>A0ABD3C3F0_9LAMI</name>
<keyword evidence="4" id="KW-1185">Reference proteome</keyword>
<protein>
    <recommendedName>
        <fullName evidence="2">NET domain-containing protein</fullName>
    </recommendedName>
</protein>
<evidence type="ECO:0000256" key="1">
    <source>
        <dbReference type="SAM" id="MobiDB-lite"/>
    </source>
</evidence>
<sequence>MSKVSGSPTSSTLNNKVGPDLFGFYTSEVAELLSKDFQLESGLPKNTATKENNGIKSSTPLFSNGIGALVSSEFKKERLKSLLRQSVFTLTKEVDEMIDPVLSICQIRSRLKCKGRLLRLDASSCKADKPHQPLKKLKRGCSNHLTNGPIKNSDAQDVEESVEIDDDMRLLLESDTTMVEELMKNYSNEFAAKLNHMEQKLEELLNISMTSCRQMTLVEKQHLRKLIQNLSPNNLDRVTEIIGQDKNFSCSEVHVDLAEMGQCNSMEIAFLHFHHPVEEARKMMNTRRSPKSESTKSGFKGMAKSACSGALKL</sequence>
<organism evidence="3 4">
    <name type="scientific">Castilleja foliolosa</name>
    <dbReference type="NCBI Taxonomy" id="1961234"/>
    <lineage>
        <taxon>Eukaryota</taxon>
        <taxon>Viridiplantae</taxon>
        <taxon>Streptophyta</taxon>
        <taxon>Embryophyta</taxon>
        <taxon>Tracheophyta</taxon>
        <taxon>Spermatophyta</taxon>
        <taxon>Magnoliopsida</taxon>
        <taxon>eudicotyledons</taxon>
        <taxon>Gunneridae</taxon>
        <taxon>Pentapetalae</taxon>
        <taxon>asterids</taxon>
        <taxon>lamiids</taxon>
        <taxon>Lamiales</taxon>
        <taxon>Orobanchaceae</taxon>
        <taxon>Pedicularideae</taxon>
        <taxon>Castillejinae</taxon>
        <taxon>Castilleja</taxon>
    </lineage>
</organism>
<evidence type="ECO:0000313" key="3">
    <source>
        <dbReference type="EMBL" id="KAL3624290.1"/>
    </source>
</evidence>
<dbReference type="Pfam" id="PF17035">
    <property type="entry name" value="BET"/>
    <property type="match status" value="1"/>
</dbReference>
<dbReference type="Gene3D" id="1.20.1270.220">
    <property type="match status" value="1"/>
</dbReference>
<evidence type="ECO:0000259" key="2">
    <source>
        <dbReference type="Pfam" id="PF17035"/>
    </source>
</evidence>
<dbReference type="EMBL" id="JAVIJP010000054">
    <property type="protein sequence ID" value="KAL3624290.1"/>
    <property type="molecule type" value="Genomic_DNA"/>
</dbReference>
<gene>
    <name evidence="3" type="ORF">CASFOL_033106</name>
</gene>
<evidence type="ECO:0000313" key="4">
    <source>
        <dbReference type="Proteomes" id="UP001632038"/>
    </source>
</evidence>
<dbReference type="InterPro" id="IPR038336">
    <property type="entry name" value="NET_sf"/>
</dbReference>
<dbReference type="AlphaFoldDB" id="A0ABD3C3F0"/>
<accession>A0ABD3C3F0</accession>
<feature type="region of interest" description="Disordered" evidence="1">
    <location>
        <begin position="284"/>
        <end position="313"/>
    </location>
</feature>
<feature type="domain" description="NET" evidence="2">
    <location>
        <begin position="214"/>
        <end position="260"/>
    </location>
</feature>
<dbReference type="Proteomes" id="UP001632038">
    <property type="component" value="Unassembled WGS sequence"/>
</dbReference>
<dbReference type="InterPro" id="IPR027353">
    <property type="entry name" value="NET_dom"/>
</dbReference>
<reference evidence="4" key="1">
    <citation type="journal article" date="2024" name="IScience">
        <title>Strigolactones Initiate the Formation of Haustorium-like Structures in Castilleja.</title>
        <authorList>
            <person name="Buerger M."/>
            <person name="Peterson D."/>
            <person name="Chory J."/>
        </authorList>
    </citation>
    <scope>NUCLEOTIDE SEQUENCE [LARGE SCALE GENOMIC DNA]</scope>
</reference>
<comment type="caution">
    <text evidence="3">The sequence shown here is derived from an EMBL/GenBank/DDBJ whole genome shotgun (WGS) entry which is preliminary data.</text>
</comment>
<proteinExistence type="predicted"/>